<comment type="caution">
    <text evidence="3">The sequence shown here is derived from an EMBL/GenBank/DDBJ whole genome shotgun (WGS) entry which is preliminary data.</text>
</comment>
<dbReference type="NCBIfam" id="NF009688">
    <property type="entry name" value="PRK13209.1"/>
    <property type="match status" value="1"/>
</dbReference>
<name>A0ABS0VV83_9CORY</name>
<dbReference type="GO" id="GO:0034015">
    <property type="term" value="F:L-ribulose-5-phosphate 3-epimerase activity"/>
    <property type="evidence" value="ECO:0007669"/>
    <property type="project" value="UniProtKB-EC"/>
</dbReference>
<keyword evidence="4" id="KW-1185">Reference proteome</keyword>
<dbReference type="EC" id="5.1.3.22" evidence="3"/>
<evidence type="ECO:0000313" key="4">
    <source>
        <dbReference type="Proteomes" id="UP000625574"/>
    </source>
</evidence>
<keyword evidence="1 3" id="KW-0413">Isomerase</keyword>
<protein>
    <submittedName>
        <fullName evidence="3">L-ribulose-5-phosphate 3-epimerase</fullName>
        <ecNumber evidence="3">5.1.3.22</ecNumber>
    </submittedName>
</protein>
<dbReference type="Proteomes" id="UP000625574">
    <property type="component" value="Unassembled WGS sequence"/>
</dbReference>
<evidence type="ECO:0000313" key="3">
    <source>
        <dbReference type="EMBL" id="MBI9000682.1"/>
    </source>
</evidence>
<dbReference type="SUPFAM" id="SSF51658">
    <property type="entry name" value="Xylose isomerase-like"/>
    <property type="match status" value="1"/>
</dbReference>
<dbReference type="InterPro" id="IPR013022">
    <property type="entry name" value="Xyl_isomerase-like_TIM-brl"/>
</dbReference>
<dbReference type="PANTHER" id="PTHR43489">
    <property type="entry name" value="ISOMERASE"/>
    <property type="match status" value="1"/>
</dbReference>
<dbReference type="RefSeq" id="WP_198736107.1">
    <property type="nucleotide sequence ID" value="NZ_JAEIOT010000007.1"/>
</dbReference>
<accession>A0ABS0VV83</accession>
<dbReference type="InterPro" id="IPR036237">
    <property type="entry name" value="Xyl_isomerase-like_sf"/>
</dbReference>
<proteinExistence type="predicted"/>
<dbReference type="PANTHER" id="PTHR43489:SF1">
    <property type="entry name" value="L-RIBULOSE-5-PHOSPHATE 3-EPIMERASE SGBU-RELATED"/>
    <property type="match status" value="1"/>
</dbReference>
<evidence type="ECO:0000259" key="2">
    <source>
        <dbReference type="Pfam" id="PF01261"/>
    </source>
</evidence>
<reference evidence="3 4" key="1">
    <citation type="submission" date="2020-12" db="EMBL/GenBank/DDBJ databases">
        <title>Genome public.</title>
        <authorList>
            <person name="Sun Q."/>
        </authorList>
    </citation>
    <scope>NUCLEOTIDE SEQUENCE [LARGE SCALE GENOMIC DNA]</scope>
    <source>
        <strain evidence="3 4">CCM 8864</strain>
    </source>
</reference>
<gene>
    <name evidence="3" type="ORF">JDV76_06850</name>
</gene>
<dbReference type="Pfam" id="PF01261">
    <property type="entry name" value="AP_endonuc_2"/>
    <property type="match status" value="1"/>
</dbReference>
<feature type="domain" description="Xylose isomerase-like TIM barrel" evidence="2">
    <location>
        <begin position="22"/>
        <end position="256"/>
    </location>
</feature>
<evidence type="ECO:0000256" key="1">
    <source>
        <dbReference type="ARBA" id="ARBA00023235"/>
    </source>
</evidence>
<dbReference type="NCBIfam" id="NF009689">
    <property type="entry name" value="PRK13210.1"/>
    <property type="match status" value="1"/>
</dbReference>
<dbReference type="InterPro" id="IPR050417">
    <property type="entry name" value="Sugar_Epim/Isomerase"/>
</dbReference>
<dbReference type="EMBL" id="JAEIOT010000007">
    <property type="protein sequence ID" value="MBI9000682.1"/>
    <property type="molecule type" value="Genomic_DNA"/>
</dbReference>
<sequence>MSTIRLGIYEKALISGPWPEFFEQVKAGGFHFVDLSVDETPERAARLDWSQEQRDAVRGAARDAGVQIGGICLSLHRRIMPGSADPEIREQAREVYRKGIDLAHDLGVSVVQVAGYYAYYEEDDPGSRMRYIETLKDAMPYAAHQGIILAIENVDGNDISSVQDAMAVVDECHSPWVQIYPDVGNIAEHGGDATEELAAGSGHMVALHVKDVLPGEPRRIAFGTGIADFDAAFTELKRQDWDGRIMLEMWNDDSPDSLETCTNARRFIEERLISAGCIVQPRHSEGGNTE</sequence>
<dbReference type="Gene3D" id="3.20.20.150">
    <property type="entry name" value="Divalent-metal-dependent TIM barrel enzymes"/>
    <property type="match status" value="1"/>
</dbReference>
<organism evidence="3 4">
    <name type="scientific">Corynebacterium marambiense</name>
    <dbReference type="NCBI Taxonomy" id="2765364"/>
    <lineage>
        <taxon>Bacteria</taxon>
        <taxon>Bacillati</taxon>
        <taxon>Actinomycetota</taxon>
        <taxon>Actinomycetes</taxon>
        <taxon>Mycobacteriales</taxon>
        <taxon>Corynebacteriaceae</taxon>
        <taxon>Corynebacterium</taxon>
    </lineage>
</organism>